<name>A6NWC7_9FIRM</name>
<proteinExistence type="predicted"/>
<dbReference type="AlphaFoldDB" id="A6NWC7"/>
<dbReference type="Proteomes" id="UP000003639">
    <property type="component" value="Unassembled WGS sequence"/>
</dbReference>
<accession>A6NWC7</accession>
<comment type="caution">
    <text evidence="1">The sequence shown here is derived from an EMBL/GenBank/DDBJ whole genome shotgun (WGS) entry which is preliminary data.</text>
</comment>
<evidence type="ECO:0000313" key="1">
    <source>
        <dbReference type="EMBL" id="EDM99785.1"/>
    </source>
</evidence>
<reference evidence="1 2" key="2">
    <citation type="submission" date="2007-06" db="EMBL/GenBank/DDBJ databases">
        <title>Draft genome sequence of Pseudoflavonifractor capillosus ATCC 29799.</title>
        <authorList>
            <person name="Sudarsanam P."/>
            <person name="Ley R."/>
            <person name="Guruge J."/>
            <person name="Turnbaugh P.J."/>
            <person name="Mahowald M."/>
            <person name="Liep D."/>
            <person name="Gordon J."/>
        </authorList>
    </citation>
    <scope>NUCLEOTIDE SEQUENCE [LARGE SCALE GENOMIC DNA]</scope>
    <source>
        <strain evidence="1 2">ATCC 29799</strain>
    </source>
</reference>
<gene>
    <name evidence="1" type="ORF">BACCAP_02522</name>
</gene>
<organism evidence="1 2">
    <name type="scientific">Pseudoflavonifractor capillosus ATCC 29799</name>
    <dbReference type="NCBI Taxonomy" id="411467"/>
    <lineage>
        <taxon>Bacteria</taxon>
        <taxon>Bacillati</taxon>
        <taxon>Bacillota</taxon>
        <taxon>Clostridia</taxon>
        <taxon>Eubacteriales</taxon>
        <taxon>Oscillospiraceae</taxon>
        <taxon>Pseudoflavonifractor</taxon>
    </lineage>
</organism>
<protein>
    <submittedName>
        <fullName evidence="1">Uncharacterized protein</fullName>
    </submittedName>
</protein>
<reference evidence="1 2" key="1">
    <citation type="submission" date="2007-04" db="EMBL/GenBank/DDBJ databases">
        <authorList>
            <person name="Fulton L."/>
            <person name="Clifton S."/>
            <person name="Fulton B."/>
            <person name="Xu J."/>
            <person name="Minx P."/>
            <person name="Pepin K.H."/>
            <person name="Johnson M."/>
            <person name="Thiruvilangam P."/>
            <person name="Bhonagiri V."/>
            <person name="Nash W.E."/>
            <person name="Mardis E.R."/>
            <person name="Wilson R.K."/>
        </authorList>
    </citation>
    <scope>NUCLEOTIDE SEQUENCE [LARGE SCALE GENOMIC DNA]</scope>
    <source>
        <strain evidence="1 2">ATCC 29799</strain>
    </source>
</reference>
<evidence type="ECO:0000313" key="2">
    <source>
        <dbReference type="Proteomes" id="UP000003639"/>
    </source>
</evidence>
<keyword evidence="2" id="KW-1185">Reference proteome</keyword>
<dbReference type="EMBL" id="AAXG02000015">
    <property type="protein sequence ID" value="EDM99785.1"/>
    <property type="molecule type" value="Genomic_DNA"/>
</dbReference>
<sequence>MKYSLRPLADEYPRRTIVVVFLFSLFPWKNDGIVSPLQAKPIEAVLSGAEELWNKSASPFVVKRVLWFDALTFVPFSNSVEAQRSGFGWKRRSSGMSELCRLRRSE</sequence>
<dbReference type="STRING" id="411467.BACCAP_02522"/>